<dbReference type="OrthoDB" id="4939521at2"/>
<comment type="caution">
    <text evidence="1">The sequence shown here is derived from an EMBL/GenBank/DDBJ whole genome shotgun (WGS) entry which is preliminary data.</text>
</comment>
<sequence length="240" mass="27640">MNKPVLSAWRDGRPIQVLQRAGRGLYRFVDSFVLGDVAERRYQRPDGRFQVSMVFRLRTVQDVTHQPGQLAAPGDPARVRVRRVERLDLLCRDAMDSPLCDERPETRLSKSFERHLISQGHPVHRLGIRHTPDCKQLLTDTWIGSLNLLLEAKAGATQERQNVRMALGQLADYTRFVQGVRKAVLLERRPIADLLDLSTSQQADVIWREDDRWLSTGRWPRSSGIEFWEDVRPGDRHSTS</sequence>
<dbReference type="RefSeq" id="WP_132407471.1">
    <property type="nucleotide sequence ID" value="NZ_SMKA01000062.1"/>
</dbReference>
<protein>
    <submittedName>
        <fullName evidence="1">Uncharacterized protein</fullName>
    </submittedName>
</protein>
<dbReference type="EMBL" id="SMKA01000062">
    <property type="protein sequence ID" value="TDC29279.1"/>
    <property type="molecule type" value="Genomic_DNA"/>
</dbReference>
<name>A0A4R4Q344_9ACTN</name>
<dbReference type="AlphaFoldDB" id="A0A4R4Q344"/>
<evidence type="ECO:0000313" key="1">
    <source>
        <dbReference type="EMBL" id="TDC29279.1"/>
    </source>
</evidence>
<proteinExistence type="predicted"/>
<dbReference type="Proteomes" id="UP000295075">
    <property type="component" value="Unassembled WGS sequence"/>
</dbReference>
<accession>A0A4R4Q344</accession>
<organism evidence="1 2">
    <name type="scientific">Kribbella albertanoniae</name>
    <dbReference type="NCBI Taxonomy" id="1266829"/>
    <lineage>
        <taxon>Bacteria</taxon>
        <taxon>Bacillati</taxon>
        <taxon>Actinomycetota</taxon>
        <taxon>Actinomycetes</taxon>
        <taxon>Propionibacteriales</taxon>
        <taxon>Kribbellaceae</taxon>
        <taxon>Kribbella</taxon>
    </lineage>
</organism>
<gene>
    <name evidence="1" type="ORF">E1261_16210</name>
</gene>
<keyword evidence="2" id="KW-1185">Reference proteome</keyword>
<evidence type="ECO:0000313" key="2">
    <source>
        <dbReference type="Proteomes" id="UP000295075"/>
    </source>
</evidence>
<reference evidence="1 2" key="1">
    <citation type="submission" date="2019-03" db="EMBL/GenBank/DDBJ databases">
        <title>Draft genome sequences of novel Actinobacteria.</title>
        <authorList>
            <person name="Sahin N."/>
            <person name="Ay H."/>
            <person name="Saygin H."/>
        </authorList>
    </citation>
    <scope>NUCLEOTIDE SEQUENCE [LARGE SCALE GENOMIC DNA]</scope>
    <source>
        <strain evidence="1 2">JCM 30547</strain>
    </source>
</reference>